<accession>A0A8T3URH0</accession>
<comment type="caution">
    <text evidence="3">The sequence shown here is derived from an EMBL/GenBank/DDBJ whole genome shotgun (WGS) entry which is preliminary data.</text>
</comment>
<dbReference type="AlphaFoldDB" id="A0A8T3URH0"/>
<dbReference type="GO" id="GO:0003824">
    <property type="term" value="F:catalytic activity"/>
    <property type="evidence" value="ECO:0007669"/>
    <property type="project" value="InterPro"/>
</dbReference>
<dbReference type="PANTHER" id="PTHR46243">
    <property type="entry name" value="BIS(5'-ADENOSYL)-TRIPHOSPHATASE"/>
    <property type="match status" value="1"/>
</dbReference>
<evidence type="ECO:0000313" key="4">
    <source>
        <dbReference type="Proteomes" id="UP000763484"/>
    </source>
</evidence>
<dbReference type="Gene3D" id="3.30.428.10">
    <property type="entry name" value="HIT-like"/>
    <property type="match status" value="1"/>
</dbReference>
<sequence>MECVFCDKKTIETEKFYEDGYYYAAYNLRPFLPGHSLVIPKRHVENLTELNKGEKEDLVSFLNRTIFIALKFAETEDYDLILQQGESAGRSVAHLHFHVIPRKETDKANKSKAEWLSEFNKNEVYGRNLTEAEMKSAVEKAEGIAKRYSSELKALS</sequence>
<dbReference type="InterPro" id="IPR051884">
    <property type="entry name" value="Bis(5'-adenosyl)-TPase_reg"/>
</dbReference>
<dbReference type="EMBL" id="JADFAQ010000011">
    <property type="protein sequence ID" value="MBE5727863.1"/>
    <property type="molecule type" value="Genomic_DNA"/>
</dbReference>
<reference evidence="3 4" key="1">
    <citation type="submission" date="2020-09" db="EMBL/GenBank/DDBJ databases">
        <title>Genomic characterization of a novel Parvarchaeota family in acid mine drainage sediments.</title>
        <authorList>
            <person name="Luo Z.-H."/>
        </authorList>
    </citation>
    <scope>NUCLEOTIDE SEQUENCE [LARGE SCALE GENOMIC DNA]</scope>
    <source>
        <strain evidence="3">TL1-5_bins.178</strain>
    </source>
</reference>
<dbReference type="Proteomes" id="UP000763484">
    <property type="component" value="Unassembled WGS sequence"/>
</dbReference>
<organism evidence="3 4">
    <name type="scientific">Candidatus Acidifodinimicrobium mancum</name>
    <dbReference type="NCBI Taxonomy" id="2898728"/>
    <lineage>
        <taxon>Archaea</taxon>
        <taxon>Candidatus Parvarchaeota</taxon>
        <taxon>Candidatus Acidifodinimicrobiaceae</taxon>
        <taxon>Candidatus Acidifodinimicrobium</taxon>
    </lineage>
</organism>
<dbReference type="PROSITE" id="PS51084">
    <property type="entry name" value="HIT_2"/>
    <property type="match status" value="1"/>
</dbReference>
<gene>
    <name evidence="3" type="ORF">IHE50_00380</name>
</gene>
<evidence type="ECO:0000256" key="1">
    <source>
        <dbReference type="PROSITE-ProRule" id="PRU00464"/>
    </source>
</evidence>
<evidence type="ECO:0000313" key="3">
    <source>
        <dbReference type="EMBL" id="MBE5727863.1"/>
    </source>
</evidence>
<proteinExistence type="predicted"/>
<dbReference type="Pfam" id="PF01230">
    <property type="entry name" value="HIT"/>
    <property type="match status" value="1"/>
</dbReference>
<name>A0A8T3URH0_9ARCH</name>
<feature type="short sequence motif" description="Histidine triad motif" evidence="1">
    <location>
        <begin position="94"/>
        <end position="98"/>
    </location>
</feature>
<dbReference type="InterPro" id="IPR011146">
    <property type="entry name" value="HIT-like"/>
</dbReference>
<evidence type="ECO:0000259" key="2">
    <source>
        <dbReference type="PROSITE" id="PS51084"/>
    </source>
</evidence>
<dbReference type="PANTHER" id="PTHR46243:SF1">
    <property type="entry name" value="BIS(5'-ADENOSYL)-TRIPHOSPHATASE"/>
    <property type="match status" value="1"/>
</dbReference>
<protein>
    <submittedName>
        <fullName evidence="3">HIT family protein</fullName>
    </submittedName>
</protein>
<dbReference type="InterPro" id="IPR036265">
    <property type="entry name" value="HIT-like_sf"/>
</dbReference>
<dbReference type="SUPFAM" id="SSF54197">
    <property type="entry name" value="HIT-like"/>
    <property type="match status" value="1"/>
</dbReference>
<feature type="domain" description="HIT" evidence="2">
    <location>
        <begin position="4"/>
        <end position="109"/>
    </location>
</feature>